<dbReference type="RefSeq" id="WP_057410124.1">
    <property type="nucleotide sequence ID" value="NZ_LJRC01000204.1"/>
</dbReference>
<keyword evidence="1" id="KW-1133">Transmembrane helix</keyword>
<gene>
    <name evidence="2" type="ORF">ALO52_03762</name>
</gene>
<feature type="transmembrane region" description="Helical" evidence="1">
    <location>
        <begin position="22"/>
        <end position="43"/>
    </location>
</feature>
<dbReference type="SUPFAM" id="SSF53254">
    <property type="entry name" value="Phosphoglycerate mutase-like"/>
    <property type="match status" value="1"/>
</dbReference>
<keyword evidence="1" id="KW-0472">Membrane</keyword>
<protein>
    <submittedName>
        <fullName evidence="2">Putative Ais protein</fullName>
    </submittedName>
</protein>
<evidence type="ECO:0000313" key="3">
    <source>
        <dbReference type="Proteomes" id="UP000050562"/>
    </source>
</evidence>
<keyword evidence="1" id="KW-0812">Transmembrane</keyword>
<dbReference type="Pfam" id="PF00300">
    <property type="entry name" value="His_Phos_1"/>
    <property type="match status" value="1"/>
</dbReference>
<dbReference type="InterPro" id="IPR013078">
    <property type="entry name" value="His_Pase_superF_clade-1"/>
</dbReference>
<evidence type="ECO:0000256" key="1">
    <source>
        <dbReference type="SAM" id="Phobius"/>
    </source>
</evidence>
<reference evidence="2 3" key="1">
    <citation type="submission" date="2015-09" db="EMBL/GenBank/DDBJ databases">
        <title>Genome announcement of multiple Pseudomonas syringae strains.</title>
        <authorList>
            <person name="Thakur S."/>
            <person name="Wang P.W."/>
            <person name="Gong Y."/>
            <person name="Weir B.S."/>
            <person name="Guttman D.S."/>
        </authorList>
    </citation>
    <scope>NUCLEOTIDE SEQUENCE [LARGE SCALE GENOMIC DNA]</scope>
    <source>
        <strain evidence="2 3">ICMP3956</strain>
    </source>
</reference>
<dbReference type="Gene3D" id="3.40.50.1240">
    <property type="entry name" value="Phosphoglycerate mutase-like"/>
    <property type="match status" value="1"/>
</dbReference>
<name>A0A0P9Y808_9PSED</name>
<dbReference type="InterPro" id="IPR029033">
    <property type="entry name" value="His_PPase_superfam"/>
</dbReference>
<dbReference type="CDD" id="cd07040">
    <property type="entry name" value="HP"/>
    <property type="match status" value="1"/>
</dbReference>
<dbReference type="PATRIC" id="fig|251707.3.peg.4925"/>
<evidence type="ECO:0000313" key="2">
    <source>
        <dbReference type="EMBL" id="KPY33674.1"/>
    </source>
</evidence>
<organism evidence="2 3">
    <name type="scientific">Pseudomonas syringae pv. primulae</name>
    <dbReference type="NCBI Taxonomy" id="251707"/>
    <lineage>
        <taxon>Bacteria</taxon>
        <taxon>Pseudomonadati</taxon>
        <taxon>Pseudomonadota</taxon>
        <taxon>Gammaproteobacteria</taxon>
        <taxon>Pseudomonadales</taxon>
        <taxon>Pseudomonadaceae</taxon>
        <taxon>Pseudomonas</taxon>
    </lineage>
</organism>
<dbReference type="AlphaFoldDB" id="A0A0P9Y808"/>
<comment type="caution">
    <text evidence="2">The sequence shown here is derived from an EMBL/GenBank/DDBJ whole genome shotgun (WGS) entry which is preliminary data.</text>
</comment>
<proteinExistence type="predicted"/>
<dbReference type="Proteomes" id="UP000050562">
    <property type="component" value="Unassembled WGS sequence"/>
</dbReference>
<sequence>MTHTYIQGTGEFKAGFFPFRLFSGRALIVVFSLILATALIWFLSMARVADLGSGSNLASSGLIELWKHGDVVVMIRHAERCDRSPNRCLGSADGITVNGSQAASDVGAGLQRLGLERAHLIASPLTRTQQTATYIAGQTVISQDWVGNCDTHFKNEVVGHKTKGENLILITHSGCIDHFERTMGVPAGARSSEYAEAFFVAMDGKTVPRILGSLNALQWKALTHEQLHK</sequence>
<accession>A0A0P9Y808</accession>
<dbReference type="EMBL" id="LJRC01000204">
    <property type="protein sequence ID" value="KPY33674.1"/>
    <property type="molecule type" value="Genomic_DNA"/>
</dbReference>